<dbReference type="EMBL" id="UINC01056232">
    <property type="protein sequence ID" value="SVB76019.1"/>
    <property type="molecule type" value="Genomic_DNA"/>
</dbReference>
<feature type="non-terminal residue" evidence="1">
    <location>
        <position position="44"/>
    </location>
</feature>
<proteinExistence type="predicted"/>
<evidence type="ECO:0000313" key="1">
    <source>
        <dbReference type="EMBL" id="SVB76019.1"/>
    </source>
</evidence>
<organism evidence="1">
    <name type="scientific">marine metagenome</name>
    <dbReference type="NCBI Taxonomy" id="408172"/>
    <lineage>
        <taxon>unclassified sequences</taxon>
        <taxon>metagenomes</taxon>
        <taxon>ecological metagenomes</taxon>
    </lineage>
</organism>
<accession>A0A382GM33</accession>
<gene>
    <name evidence="1" type="ORF">METZ01_LOCUS228873</name>
</gene>
<name>A0A382GM33_9ZZZZ</name>
<protein>
    <submittedName>
        <fullName evidence="1">Uncharacterized protein</fullName>
    </submittedName>
</protein>
<sequence length="44" mass="4723">MKKIILATVIGVFMSVTIMSNDHEESTVVIPAKISKEDAAGAIY</sequence>
<reference evidence="1" key="1">
    <citation type="submission" date="2018-05" db="EMBL/GenBank/DDBJ databases">
        <authorList>
            <person name="Lanie J.A."/>
            <person name="Ng W.-L."/>
            <person name="Kazmierczak K.M."/>
            <person name="Andrzejewski T.M."/>
            <person name="Davidsen T.M."/>
            <person name="Wayne K.J."/>
            <person name="Tettelin H."/>
            <person name="Glass J.I."/>
            <person name="Rusch D."/>
            <person name="Podicherti R."/>
            <person name="Tsui H.-C.T."/>
            <person name="Winkler M.E."/>
        </authorList>
    </citation>
    <scope>NUCLEOTIDE SEQUENCE</scope>
</reference>
<dbReference type="AlphaFoldDB" id="A0A382GM33"/>